<reference evidence="3 4" key="1">
    <citation type="submission" date="2020-04" db="EMBL/GenBank/DDBJ databases">
        <title>Chryseobacterium sp. RP-3-3 sp. nov., isolated from Jeju soil.</title>
        <authorList>
            <person name="Dahal R.H."/>
        </authorList>
    </citation>
    <scope>NUCLEOTIDE SEQUENCE [LARGE SCALE GENOMIC DNA]</scope>
    <source>
        <strain evidence="3 4">RP-3-3</strain>
    </source>
</reference>
<organism evidence="3 4">
    <name type="scientific">Chryseobacterium antibioticum</name>
    <dbReference type="NCBI Taxonomy" id="2728847"/>
    <lineage>
        <taxon>Bacteria</taxon>
        <taxon>Pseudomonadati</taxon>
        <taxon>Bacteroidota</taxon>
        <taxon>Flavobacteriia</taxon>
        <taxon>Flavobacteriales</taxon>
        <taxon>Weeksellaceae</taxon>
        <taxon>Chryseobacterium group</taxon>
        <taxon>Chryseobacterium</taxon>
    </lineage>
</organism>
<name>A0A7Y0FR23_9FLAO</name>
<dbReference type="GO" id="GO:0008897">
    <property type="term" value="F:holo-[acyl-carrier-protein] synthase activity"/>
    <property type="evidence" value="ECO:0007669"/>
    <property type="project" value="InterPro"/>
</dbReference>
<protein>
    <submittedName>
        <fullName evidence="3">4'-phosphopantetheinyl transferase superfamily protein</fullName>
    </submittedName>
</protein>
<proteinExistence type="predicted"/>
<evidence type="ECO:0000313" key="4">
    <source>
        <dbReference type="Proteomes" id="UP000544054"/>
    </source>
</evidence>
<dbReference type="InterPro" id="IPR008278">
    <property type="entry name" value="4-PPantetheinyl_Trfase_dom"/>
</dbReference>
<comment type="caution">
    <text evidence="3">The sequence shown here is derived from an EMBL/GenBank/DDBJ whole genome shotgun (WGS) entry which is preliminary data.</text>
</comment>
<feature type="domain" description="4'-phosphopantetheinyl transferase" evidence="2">
    <location>
        <begin position="123"/>
        <end position="194"/>
    </location>
</feature>
<dbReference type="Proteomes" id="UP000544054">
    <property type="component" value="Unassembled WGS sequence"/>
</dbReference>
<evidence type="ECO:0000256" key="1">
    <source>
        <dbReference type="ARBA" id="ARBA00022679"/>
    </source>
</evidence>
<dbReference type="AlphaFoldDB" id="A0A7Y0FR23"/>
<evidence type="ECO:0000259" key="2">
    <source>
        <dbReference type="Pfam" id="PF01648"/>
    </source>
</evidence>
<evidence type="ECO:0000313" key="3">
    <source>
        <dbReference type="EMBL" id="NML68969.1"/>
    </source>
</evidence>
<keyword evidence="1 3" id="KW-0808">Transferase</keyword>
<accession>A0A7Y0FR23</accession>
<gene>
    <name evidence="3" type="ORF">HHL23_04065</name>
</gene>
<dbReference type="SUPFAM" id="SSF56214">
    <property type="entry name" value="4'-phosphopantetheinyl transferase"/>
    <property type="match status" value="2"/>
</dbReference>
<keyword evidence="4" id="KW-1185">Reference proteome</keyword>
<dbReference type="Pfam" id="PF01648">
    <property type="entry name" value="ACPS"/>
    <property type="match status" value="1"/>
</dbReference>
<dbReference type="GO" id="GO:0000287">
    <property type="term" value="F:magnesium ion binding"/>
    <property type="evidence" value="ECO:0007669"/>
    <property type="project" value="InterPro"/>
</dbReference>
<dbReference type="InterPro" id="IPR037143">
    <property type="entry name" value="4-PPantetheinyl_Trfase_dom_sf"/>
</dbReference>
<sequence length="254" mass="29055">MESYFVSGNFPLFRKDDMYTIGYSLIIGDLSSLNKLVYLLSEREEKEYNDFKFEKRKISYILGRISAKLAISDLLPNIQFNSISIGHGVFGFPVVAGLSENIQVSISHSSNLGVALAFPEEHPVGIDIEEIDHKKTTLIKRFVTLDGHDYFPDITETEGVFMYWSAMEALSKILNTGLTLDFKFLALKEFRPLTNDLWECHFKNFSQYKGILFKTDTHVCSVVIPAKSDIELNYMMRFKDNLIDVLSSINTKFL</sequence>
<dbReference type="EMBL" id="JABBGI010000004">
    <property type="protein sequence ID" value="NML68969.1"/>
    <property type="molecule type" value="Genomic_DNA"/>
</dbReference>
<dbReference type="Gene3D" id="3.90.470.20">
    <property type="entry name" value="4'-phosphopantetheinyl transferase domain"/>
    <property type="match status" value="2"/>
</dbReference>